<organism evidence="5 6">
    <name type="scientific">Penicillium vulpinum</name>
    <dbReference type="NCBI Taxonomy" id="29845"/>
    <lineage>
        <taxon>Eukaryota</taxon>
        <taxon>Fungi</taxon>
        <taxon>Dikarya</taxon>
        <taxon>Ascomycota</taxon>
        <taxon>Pezizomycotina</taxon>
        <taxon>Eurotiomycetes</taxon>
        <taxon>Eurotiomycetidae</taxon>
        <taxon>Eurotiales</taxon>
        <taxon>Aspergillaceae</taxon>
        <taxon>Penicillium</taxon>
    </lineage>
</organism>
<comment type="similarity">
    <text evidence="2">Belongs to the class I-like SAM-binding methyltransferase superfamily. Erg6/SMT family.</text>
</comment>
<keyword evidence="1" id="KW-0808">Transferase</keyword>
<proteinExistence type="inferred from homology"/>
<dbReference type="PANTHER" id="PTHR44068">
    <property type="entry name" value="ZGC:194242"/>
    <property type="match status" value="1"/>
</dbReference>
<evidence type="ECO:0000256" key="3">
    <source>
        <dbReference type="SAM" id="Phobius"/>
    </source>
</evidence>
<dbReference type="SUPFAM" id="SSF53335">
    <property type="entry name" value="S-adenosyl-L-methionine-dependent methyltransferases"/>
    <property type="match status" value="1"/>
</dbReference>
<feature type="domain" description="Methyltransferase" evidence="4">
    <location>
        <begin position="72"/>
        <end position="222"/>
    </location>
</feature>
<dbReference type="GO" id="GO:0003838">
    <property type="term" value="F:sterol 24-C-methyltransferase activity"/>
    <property type="evidence" value="ECO:0007669"/>
    <property type="project" value="TreeGrafter"/>
</dbReference>
<comment type="caution">
    <text evidence="5">The sequence shown here is derived from an EMBL/GenBank/DDBJ whole genome shotgun (WGS) entry which is preliminary data.</text>
</comment>
<evidence type="ECO:0000313" key="6">
    <source>
        <dbReference type="Proteomes" id="UP000191518"/>
    </source>
</evidence>
<sequence length="301" mass="34169">MEPAQDEKALIDSNPQLQSYYHSLESRIGYRLVLGGTRHFGYYEHDTWWPFPFSRALRAMEDKLATLLNLAPGARVLDAGCGVAHVAIHLASKHGLRVQGIDIVDHHIVKSRRNIARHHLSKDQVTVRKMDYHHLESFTDGSFDGVYTMETFVHATDPQGVLRNFFRVLRPGGRLALFEYDHELVKNPEESMKISMKKINEFAAMPTNSVSQPGVFRQMLEDAGFTDIVVRDYSSNIKPMTRFFYLLGYVPFIIVAFFGLEGLFINTVAGVQSYRGREHWRYVTISASKPGGSTDGTKKSQ</sequence>
<reference evidence="6" key="1">
    <citation type="journal article" date="2017" name="Nat. Microbiol.">
        <title>Global analysis of biosynthetic gene clusters reveals vast potential of secondary metabolite production in Penicillium species.</title>
        <authorList>
            <person name="Nielsen J.C."/>
            <person name="Grijseels S."/>
            <person name="Prigent S."/>
            <person name="Ji B."/>
            <person name="Dainat J."/>
            <person name="Nielsen K.F."/>
            <person name="Frisvad J.C."/>
            <person name="Workman M."/>
            <person name="Nielsen J."/>
        </authorList>
    </citation>
    <scope>NUCLEOTIDE SEQUENCE [LARGE SCALE GENOMIC DNA]</scope>
    <source>
        <strain evidence="6">IBT 29486</strain>
    </source>
</reference>
<dbReference type="Pfam" id="PF13847">
    <property type="entry name" value="Methyltransf_31"/>
    <property type="match status" value="1"/>
</dbReference>
<feature type="transmembrane region" description="Helical" evidence="3">
    <location>
        <begin position="243"/>
        <end position="271"/>
    </location>
</feature>
<evidence type="ECO:0000259" key="4">
    <source>
        <dbReference type="Pfam" id="PF13847"/>
    </source>
</evidence>
<keyword evidence="3" id="KW-1133">Transmembrane helix</keyword>
<dbReference type="OrthoDB" id="540004at2759"/>
<dbReference type="InterPro" id="IPR029063">
    <property type="entry name" value="SAM-dependent_MTases_sf"/>
</dbReference>
<keyword evidence="3" id="KW-0812">Transmembrane</keyword>
<dbReference type="Proteomes" id="UP000191518">
    <property type="component" value="Unassembled WGS sequence"/>
</dbReference>
<keyword evidence="6" id="KW-1185">Reference proteome</keyword>
<dbReference type="GO" id="GO:0005783">
    <property type="term" value="C:endoplasmic reticulum"/>
    <property type="evidence" value="ECO:0007669"/>
    <property type="project" value="TreeGrafter"/>
</dbReference>
<gene>
    <name evidence="5" type="ORF">PENVUL_c015G05798</name>
</gene>
<keyword evidence="3" id="KW-0472">Membrane</keyword>
<evidence type="ECO:0000313" key="5">
    <source>
        <dbReference type="EMBL" id="OQE06949.1"/>
    </source>
</evidence>
<protein>
    <recommendedName>
        <fullName evidence="4">Methyltransferase domain-containing protein</fullName>
    </recommendedName>
</protein>
<dbReference type="InterPro" id="IPR025714">
    <property type="entry name" value="Methyltranfer_dom"/>
</dbReference>
<dbReference type="CDD" id="cd02440">
    <property type="entry name" value="AdoMet_MTases"/>
    <property type="match status" value="1"/>
</dbReference>
<accession>A0A1V6RZL5</accession>
<dbReference type="Gene3D" id="3.40.50.150">
    <property type="entry name" value="Vaccinia Virus protein VP39"/>
    <property type="match status" value="1"/>
</dbReference>
<dbReference type="EMBL" id="MDYP01000015">
    <property type="protein sequence ID" value="OQE06949.1"/>
    <property type="molecule type" value="Genomic_DNA"/>
</dbReference>
<dbReference type="STRING" id="29845.A0A1V6RZL5"/>
<evidence type="ECO:0000256" key="1">
    <source>
        <dbReference type="ARBA" id="ARBA00022679"/>
    </source>
</evidence>
<dbReference type="AlphaFoldDB" id="A0A1V6RZL5"/>
<evidence type="ECO:0000256" key="2">
    <source>
        <dbReference type="ARBA" id="ARBA00038188"/>
    </source>
</evidence>
<dbReference type="InterPro" id="IPR050447">
    <property type="entry name" value="Erg6_SMT_methyltransf"/>
</dbReference>
<dbReference type="PANTHER" id="PTHR44068:SF1">
    <property type="entry name" value="HYPOTHETICAL LOC100005854"/>
    <property type="match status" value="1"/>
</dbReference>
<dbReference type="GO" id="GO:0006696">
    <property type="term" value="P:ergosterol biosynthetic process"/>
    <property type="evidence" value="ECO:0007669"/>
    <property type="project" value="TreeGrafter"/>
</dbReference>
<name>A0A1V6RZL5_9EURO</name>